<keyword evidence="2" id="KW-1185">Reference proteome</keyword>
<protein>
    <submittedName>
        <fullName evidence="1">Uncharacterized protein</fullName>
    </submittedName>
</protein>
<sequence>MQGTMVGVGDGGTRTALLNDSSNARGMFGNVLGLMGNVWGAAGALTGFGSTPKHAVAQDPAPTSNAKAHAEVDGWTLLASAIHDNDTAVSADSQLDGWTLVSTEDKNKGAAVLTKQEAADTIAPEADSDGDVFHDFPDDDEEIFEDFPDDDETATPVYQNIDGGKPGVNGVPQNVIGGLPASDGAQNVRPVVLQLDDELDIPLMSLSTFMRPDETPTLALGDKGARDASENQIQEQQAGLMARALGFGGWMLGGAAGVMGGVVGMAGGVVGSVATVAKDALVDALPAALTGQETVQSSTDATPAAPVSLANRNLEEAEKVSSGIRDKMHKLNLQLTALGYDLATKSGKQPKELLDAPQLNYTDTGVRWYHQARGALSAVMPTLGIAAAGAGVAVVGDAVGTVTASLPLKALALLGGGYLGLSALADYPELATDHAARTLIKATLTDVQKDMARFDDLVGQERARFTAEARALVVSDARTPRLQALQAELSNVTEALEKIESGEVSPVAPVLHQVEISDGAARTQTLGLADRARAAFSSAFASIARGLENIGRFVEDLSNVFERRAADKAEQAYAHNARDMLRALQKAPPHTLLSGGIDVRARERAEAHGARIDTLEVRKQFHMGENLALALINQEGQAFGAVKIGTEGNAYAAAATLTTARALAWYLESIAPTGHANDPTRTVPQVTRNADGSLTINDPDRKLYSFLMNVPSAHTSAMDSTEGRQSVGFTIDDHRQGMPQGMHGMRFEIRLGTDGTEQLHMSFIEKHAAPVFAALGDESDMLMQMHNAIHSSEPQPVTQGQDRSTWPEERLRLRQAELVNELQREITLYKGDQAQVAALGNWQNPTFFSGRV</sequence>
<dbReference type="EMBL" id="LAQU01000005">
    <property type="protein sequence ID" value="KKB64219.1"/>
    <property type="molecule type" value="Genomic_DNA"/>
</dbReference>
<name>A0A0F5K2X9_9BURK</name>
<evidence type="ECO:0000313" key="2">
    <source>
        <dbReference type="Proteomes" id="UP000033618"/>
    </source>
</evidence>
<reference evidence="1 2" key="1">
    <citation type="submission" date="2015-03" db="EMBL/GenBank/DDBJ databases">
        <title>Draft Genome Sequence of Burkholderia andropogonis type strain ICMP2807, isolated from Sorghum bicolor.</title>
        <authorList>
            <person name="Lopes-Santos L."/>
            <person name="Castro D.B."/>
            <person name="Ottoboni L.M."/>
            <person name="Park D."/>
            <person name="Weirc B.S."/>
            <person name="Destefano S.A."/>
        </authorList>
    </citation>
    <scope>NUCLEOTIDE SEQUENCE [LARGE SCALE GENOMIC DNA]</scope>
    <source>
        <strain evidence="1 2">ICMP2807</strain>
    </source>
</reference>
<dbReference type="Proteomes" id="UP000033618">
    <property type="component" value="Unassembled WGS sequence"/>
</dbReference>
<dbReference type="AlphaFoldDB" id="A0A0F5K2X9"/>
<evidence type="ECO:0000313" key="1">
    <source>
        <dbReference type="EMBL" id="KKB64219.1"/>
    </source>
</evidence>
<organism evidence="1 2">
    <name type="scientific">Robbsia andropogonis</name>
    <dbReference type="NCBI Taxonomy" id="28092"/>
    <lineage>
        <taxon>Bacteria</taxon>
        <taxon>Pseudomonadati</taxon>
        <taxon>Pseudomonadota</taxon>
        <taxon>Betaproteobacteria</taxon>
        <taxon>Burkholderiales</taxon>
        <taxon>Burkholderiaceae</taxon>
        <taxon>Robbsia</taxon>
    </lineage>
</organism>
<proteinExistence type="predicted"/>
<accession>A0A0F5K2X9</accession>
<comment type="caution">
    <text evidence="1">The sequence shown here is derived from an EMBL/GenBank/DDBJ whole genome shotgun (WGS) entry which is preliminary data.</text>
</comment>
<gene>
    <name evidence="1" type="ORF">WM40_06910</name>
</gene>
<dbReference type="PATRIC" id="fig|28092.6.peg.1633"/>
<dbReference type="STRING" id="28092.WM40_06910"/>